<evidence type="ECO:0000313" key="2">
    <source>
        <dbReference type="EMBL" id="WQH17193.1"/>
    </source>
</evidence>
<keyword evidence="1" id="KW-0472">Membrane</keyword>
<keyword evidence="1" id="KW-1133">Transmembrane helix</keyword>
<feature type="transmembrane region" description="Helical" evidence="1">
    <location>
        <begin position="77"/>
        <end position="99"/>
    </location>
</feature>
<sequence>MAFFSTLRRTYRTSLLSSLVTLPFFVILLLKAIAPYSPAGVAGWLIIVLGIIGFEVMTMAMMLWVKDTPPREATPRWTLIAKIIGWAVPGVIIVTIGLMNLLDYLKGTVFVQG</sequence>
<evidence type="ECO:0000313" key="3">
    <source>
        <dbReference type="Proteomes" id="UP001327459"/>
    </source>
</evidence>
<evidence type="ECO:0000256" key="1">
    <source>
        <dbReference type="SAM" id="Phobius"/>
    </source>
</evidence>
<organism evidence="2 3">
    <name type="scientific">Guyparkeria halophila</name>
    <dbReference type="NCBI Taxonomy" id="47960"/>
    <lineage>
        <taxon>Bacteria</taxon>
        <taxon>Pseudomonadati</taxon>
        <taxon>Pseudomonadota</taxon>
        <taxon>Gammaproteobacteria</taxon>
        <taxon>Chromatiales</taxon>
        <taxon>Thioalkalibacteraceae</taxon>
        <taxon>Guyparkeria</taxon>
    </lineage>
</organism>
<protein>
    <submittedName>
        <fullName evidence="2">Uncharacterized protein</fullName>
    </submittedName>
</protein>
<dbReference type="RefSeq" id="WP_322522173.1">
    <property type="nucleotide sequence ID" value="NZ_CP140153.1"/>
</dbReference>
<feature type="transmembrane region" description="Helical" evidence="1">
    <location>
        <begin position="15"/>
        <end position="36"/>
    </location>
</feature>
<reference evidence="2 3" key="1">
    <citation type="submission" date="2023-11" db="EMBL/GenBank/DDBJ databases">
        <title>MicrobeMod: A computational toolkit for identifying prokaryotic methylation and restriction-modification with nanopore sequencing.</title>
        <authorList>
            <person name="Crits-Christoph A."/>
            <person name="Kang S.C."/>
            <person name="Lee H."/>
            <person name="Ostrov N."/>
        </authorList>
    </citation>
    <scope>NUCLEOTIDE SEQUENCE [LARGE SCALE GENOMIC DNA]</scope>
    <source>
        <strain evidence="2 3">ATCC 49870</strain>
    </source>
</reference>
<accession>A0ABZ0YZN3</accession>
<gene>
    <name evidence="2" type="ORF">SR882_04625</name>
</gene>
<name>A0ABZ0YZN3_9GAMM</name>
<keyword evidence="3" id="KW-1185">Reference proteome</keyword>
<keyword evidence="1" id="KW-0812">Transmembrane</keyword>
<proteinExistence type="predicted"/>
<dbReference type="EMBL" id="CP140153">
    <property type="protein sequence ID" value="WQH17193.1"/>
    <property type="molecule type" value="Genomic_DNA"/>
</dbReference>
<dbReference type="Proteomes" id="UP001327459">
    <property type="component" value="Chromosome"/>
</dbReference>
<feature type="transmembrane region" description="Helical" evidence="1">
    <location>
        <begin position="42"/>
        <end position="65"/>
    </location>
</feature>